<feature type="domain" description="HMA" evidence="1">
    <location>
        <begin position="3"/>
        <end position="71"/>
    </location>
</feature>
<evidence type="ECO:0000313" key="2">
    <source>
        <dbReference type="EMBL" id="WFP16380.1"/>
    </source>
</evidence>
<dbReference type="SUPFAM" id="SSF55008">
    <property type="entry name" value="HMA, heavy metal-associated domain"/>
    <property type="match status" value="1"/>
</dbReference>
<dbReference type="InterPro" id="IPR006121">
    <property type="entry name" value="HMA_dom"/>
</dbReference>
<evidence type="ECO:0000313" key="3">
    <source>
        <dbReference type="Proteomes" id="UP001219037"/>
    </source>
</evidence>
<dbReference type="EMBL" id="CP121252">
    <property type="protein sequence ID" value="WFP16380.1"/>
    <property type="molecule type" value="Genomic_DNA"/>
</dbReference>
<dbReference type="Proteomes" id="UP001219037">
    <property type="component" value="Chromosome"/>
</dbReference>
<accession>A0ABY8H5I9</accession>
<protein>
    <submittedName>
        <fullName evidence="2">Heavy-metal-associated domain-containing protein</fullName>
    </submittedName>
</protein>
<reference evidence="2 3" key="1">
    <citation type="submission" date="2023-04" db="EMBL/GenBank/DDBJ databases">
        <title>Funneling lignin-derived compounds into biodiesel using alkali-halophilic Citricoccus sp. P2.</title>
        <authorList>
            <person name="Luo C.-B."/>
        </authorList>
    </citation>
    <scope>NUCLEOTIDE SEQUENCE [LARGE SCALE GENOMIC DNA]</scope>
    <source>
        <strain evidence="2 3">P2</strain>
    </source>
</reference>
<organism evidence="2 3">
    <name type="scientific">Citricoccus muralis</name>
    <dbReference type="NCBI Taxonomy" id="169134"/>
    <lineage>
        <taxon>Bacteria</taxon>
        <taxon>Bacillati</taxon>
        <taxon>Actinomycetota</taxon>
        <taxon>Actinomycetes</taxon>
        <taxon>Micrococcales</taxon>
        <taxon>Micrococcaceae</taxon>
        <taxon>Citricoccus</taxon>
    </lineage>
</organism>
<dbReference type="InterPro" id="IPR036163">
    <property type="entry name" value="HMA_dom_sf"/>
</dbReference>
<proteinExistence type="predicted"/>
<keyword evidence="3" id="KW-1185">Reference proteome</keyword>
<dbReference type="RefSeq" id="WP_270107012.1">
    <property type="nucleotide sequence ID" value="NZ_CP121252.1"/>
</dbReference>
<dbReference type="CDD" id="cd00371">
    <property type="entry name" value="HMA"/>
    <property type="match status" value="1"/>
</dbReference>
<dbReference type="PROSITE" id="PS50846">
    <property type="entry name" value="HMA_2"/>
    <property type="match status" value="1"/>
</dbReference>
<gene>
    <name evidence="2" type="ORF">P8192_13520</name>
</gene>
<name>A0ABY8H5I9_9MICC</name>
<evidence type="ECO:0000259" key="1">
    <source>
        <dbReference type="PROSITE" id="PS50846"/>
    </source>
</evidence>
<sequence>MSTNTTISMTGLTCGHCQQAVTRELSALNGVTDVAVDLVPHGVSTATVTSASPLSQEQLRDAVAEAGYTLA</sequence>
<dbReference type="Pfam" id="PF00403">
    <property type="entry name" value="HMA"/>
    <property type="match status" value="1"/>
</dbReference>
<dbReference type="Gene3D" id="3.30.70.100">
    <property type="match status" value="1"/>
</dbReference>